<gene>
    <name evidence="3" type="ORF">PPNO1_LOCUS158</name>
</gene>
<dbReference type="GO" id="GO:0034965">
    <property type="term" value="P:intronic box C/D snoRNA processing"/>
    <property type="evidence" value="ECO:0007669"/>
    <property type="project" value="TreeGrafter"/>
</dbReference>
<feature type="compositionally biased region" description="Polar residues" evidence="1">
    <location>
        <begin position="1"/>
        <end position="10"/>
    </location>
</feature>
<feature type="region of interest" description="Disordered" evidence="1">
    <location>
        <begin position="1"/>
        <end position="24"/>
    </location>
</feature>
<dbReference type="EMBL" id="CALLCH030000001">
    <property type="protein sequence ID" value="CAI4210356.1"/>
    <property type="molecule type" value="Genomic_DNA"/>
</dbReference>
<dbReference type="GO" id="GO:0000294">
    <property type="term" value="P:nuclear-transcribed mRNA catabolic process, RNase MRP-dependent"/>
    <property type="evidence" value="ECO:0007669"/>
    <property type="project" value="TreeGrafter"/>
</dbReference>
<evidence type="ECO:0000313" key="4">
    <source>
        <dbReference type="Proteomes" id="UP000838763"/>
    </source>
</evidence>
<dbReference type="GO" id="GO:0005655">
    <property type="term" value="C:nucleolar ribonuclease P complex"/>
    <property type="evidence" value="ECO:0007669"/>
    <property type="project" value="InterPro"/>
</dbReference>
<protein>
    <recommendedName>
        <fullName evidence="2">Ribonucleases P/MRP subunit Pop8-like domain-containing protein</fullName>
    </recommendedName>
</protein>
<dbReference type="PANTHER" id="PTHR28173">
    <property type="entry name" value="RIBONUCLEASES P/MRP PROTEIN SUBUNIT POP8"/>
    <property type="match status" value="1"/>
</dbReference>
<sequence length="143" mass="15282">MHEPITCTNGSREHPLKRQKSTEIRTHTIRSPPFAYAHLELSSSSPSAAEPAMDALQARSYCASALTRFLGDTGSAVSVDVLRVRANRCWVRVPAPDLAAFSAAITAWPGTTDGGERVALKILQCSDWLGCMVGRDGQGDVGA</sequence>
<evidence type="ECO:0000259" key="2">
    <source>
        <dbReference type="Pfam" id="PF20976"/>
    </source>
</evidence>
<organism evidence="3 4">
    <name type="scientific">Parascedosporium putredinis</name>
    <dbReference type="NCBI Taxonomy" id="1442378"/>
    <lineage>
        <taxon>Eukaryota</taxon>
        <taxon>Fungi</taxon>
        <taxon>Dikarya</taxon>
        <taxon>Ascomycota</taxon>
        <taxon>Pezizomycotina</taxon>
        <taxon>Sordariomycetes</taxon>
        <taxon>Hypocreomycetidae</taxon>
        <taxon>Microascales</taxon>
        <taxon>Microascaceae</taxon>
        <taxon>Parascedosporium</taxon>
    </lineage>
</organism>
<dbReference type="GO" id="GO:0008033">
    <property type="term" value="P:tRNA processing"/>
    <property type="evidence" value="ECO:0007669"/>
    <property type="project" value="InterPro"/>
</dbReference>
<evidence type="ECO:0000313" key="3">
    <source>
        <dbReference type="EMBL" id="CAI4210356.1"/>
    </source>
</evidence>
<keyword evidence="4" id="KW-1185">Reference proteome</keyword>
<dbReference type="AlphaFoldDB" id="A0A9P1GU54"/>
<dbReference type="InterPro" id="IPR020347">
    <property type="entry name" value="Pop8"/>
</dbReference>
<evidence type="ECO:0000256" key="1">
    <source>
        <dbReference type="SAM" id="MobiDB-lite"/>
    </source>
</evidence>
<dbReference type="OrthoDB" id="5530243at2759"/>
<reference evidence="3" key="1">
    <citation type="submission" date="2022-11" db="EMBL/GenBank/DDBJ databases">
        <authorList>
            <person name="Scott C."/>
            <person name="Bruce N."/>
        </authorList>
    </citation>
    <scope>NUCLEOTIDE SEQUENCE</scope>
</reference>
<comment type="caution">
    <text evidence="3">The sequence shown here is derived from an EMBL/GenBank/DDBJ whole genome shotgun (WGS) entry which is preliminary data.</text>
</comment>
<dbReference type="GO" id="GO:0000171">
    <property type="term" value="F:ribonuclease MRP activity"/>
    <property type="evidence" value="ECO:0007669"/>
    <property type="project" value="TreeGrafter"/>
</dbReference>
<dbReference type="Proteomes" id="UP000838763">
    <property type="component" value="Unassembled WGS sequence"/>
</dbReference>
<dbReference type="GO" id="GO:0004526">
    <property type="term" value="F:ribonuclease P activity"/>
    <property type="evidence" value="ECO:0007669"/>
    <property type="project" value="TreeGrafter"/>
</dbReference>
<accession>A0A9P1GU54</accession>
<dbReference type="Pfam" id="PF20976">
    <property type="entry name" value="Pop8"/>
    <property type="match status" value="1"/>
</dbReference>
<dbReference type="InterPro" id="IPR049128">
    <property type="entry name" value="Pop8-like_dom"/>
</dbReference>
<dbReference type="GO" id="GO:0000172">
    <property type="term" value="C:ribonuclease MRP complex"/>
    <property type="evidence" value="ECO:0007669"/>
    <property type="project" value="InterPro"/>
</dbReference>
<name>A0A9P1GU54_9PEZI</name>
<proteinExistence type="predicted"/>
<dbReference type="PANTHER" id="PTHR28173:SF1">
    <property type="entry name" value="RIBONUCLEASES P_MRP PROTEIN SUBUNIT POP8"/>
    <property type="match status" value="1"/>
</dbReference>
<feature type="compositionally biased region" description="Basic and acidic residues" evidence="1">
    <location>
        <begin position="11"/>
        <end position="24"/>
    </location>
</feature>
<feature type="domain" description="Ribonucleases P/MRP subunit Pop8-like" evidence="2">
    <location>
        <begin position="33"/>
        <end position="108"/>
    </location>
</feature>